<dbReference type="EMBL" id="JAWJWE010000003">
    <property type="protein sequence ID" value="KAK6639649.1"/>
    <property type="molecule type" value="Genomic_DNA"/>
</dbReference>
<dbReference type="AlphaFoldDB" id="A0AAN8S8U9"/>
<evidence type="ECO:0000313" key="1">
    <source>
        <dbReference type="EMBL" id="KAK6639649.1"/>
    </source>
</evidence>
<comment type="caution">
    <text evidence="1">The sequence shown here is derived from an EMBL/GenBank/DDBJ whole genome shotgun (WGS) entry which is preliminary data.</text>
</comment>
<name>A0AAN8S8U9_POLSC</name>
<proteinExistence type="predicted"/>
<gene>
    <name evidence="1" type="ORF">RUM43_007922</name>
</gene>
<reference evidence="1 2" key="1">
    <citation type="submission" date="2023-10" db="EMBL/GenBank/DDBJ databases">
        <title>Genomes of two closely related lineages of the louse Polyplax serrata with different host specificities.</title>
        <authorList>
            <person name="Martinu J."/>
            <person name="Tarabai H."/>
            <person name="Stefka J."/>
            <person name="Hypsa V."/>
        </authorList>
    </citation>
    <scope>NUCLEOTIDE SEQUENCE [LARGE SCALE GENOMIC DNA]</scope>
    <source>
        <strain evidence="1">HR10_N</strain>
    </source>
</reference>
<protein>
    <submittedName>
        <fullName evidence="1">Uncharacterized protein</fullName>
    </submittedName>
</protein>
<dbReference type="Proteomes" id="UP001372834">
    <property type="component" value="Unassembled WGS sequence"/>
</dbReference>
<evidence type="ECO:0000313" key="2">
    <source>
        <dbReference type="Proteomes" id="UP001372834"/>
    </source>
</evidence>
<sequence>MSGSKEGIPELEKQEDVQARRTSHLDLCQEICDLNRQVRMMSDSLAACKQMSKRRHMNGRLPAEVSSRPHQTTVEVAINTSVTYKCVSRTTDQIPVKEEKLQIDTNKKSDKSTIISYMVPNNVPNFEKTQGIVKQISRSLHT</sequence>
<accession>A0AAN8S8U9</accession>
<organism evidence="1 2">
    <name type="scientific">Polyplax serrata</name>
    <name type="common">Common mouse louse</name>
    <dbReference type="NCBI Taxonomy" id="468196"/>
    <lineage>
        <taxon>Eukaryota</taxon>
        <taxon>Metazoa</taxon>
        <taxon>Ecdysozoa</taxon>
        <taxon>Arthropoda</taxon>
        <taxon>Hexapoda</taxon>
        <taxon>Insecta</taxon>
        <taxon>Pterygota</taxon>
        <taxon>Neoptera</taxon>
        <taxon>Paraneoptera</taxon>
        <taxon>Psocodea</taxon>
        <taxon>Troctomorpha</taxon>
        <taxon>Phthiraptera</taxon>
        <taxon>Anoplura</taxon>
        <taxon>Polyplacidae</taxon>
        <taxon>Polyplax</taxon>
    </lineage>
</organism>